<keyword evidence="6" id="KW-1185">Reference proteome</keyword>
<dbReference type="EMBL" id="CAJGYO010000008">
    <property type="protein sequence ID" value="CAD6249314.1"/>
    <property type="molecule type" value="Genomic_DNA"/>
</dbReference>
<gene>
    <name evidence="5" type="ORF">NCGR_LOCUS33146</name>
</gene>
<accession>A0A811PZR1</accession>
<feature type="region of interest" description="Disordered" evidence="3">
    <location>
        <begin position="214"/>
        <end position="330"/>
    </location>
</feature>
<comment type="caution">
    <text evidence="2">Lacks conserved residue(s) required for the propagation of feature annotation.</text>
</comment>
<feature type="region of interest" description="Disordered" evidence="3">
    <location>
        <begin position="149"/>
        <end position="190"/>
    </location>
</feature>
<keyword evidence="1" id="KW-0539">Nucleus</keyword>
<dbReference type="Pfam" id="PF08879">
    <property type="entry name" value="WRC"/>
    <property type="match status" value="1"/>
</dbReference>
<evidence type="ECO:0000313" key="6">
    <source>
        <dbReference type="Proteomes" id="UP000604825"/>
    </source>
</evidence>
<name>A0A811PZR1_9POAL</name>
<organism evidence="5 6">
    <name type="scientific">Miscanthus lutarioriparius</name>
    <dbReference type="NCBI Taxonomy" id="422564"/>
    <lineage>
        <taxon>Eukaryota</taxon>
        <taxon>Viridiplantae</taxon>
        <taxon>Streptophyta</taxon>
        <taxon>Embryophyta</taxon>
        <taxon>Tracheophyta</taxon>
        <taxon>Spermatophyta</taxon>
        <taxon>Magnoliopsida</taxon>
        <taxon>Liliopsida</taxon>
        <taxon>Poales</taxon>
        <taxon>Poaceae</taxon>
        <taxon>PACMAD clade</taxon>
        <taxon>Panicoideae</taxon>
        <taxon>Andropogonodae</taxon>
        <taxon>Andropogoneae</taxon>
        <taxon>Saccharinae</taxon>
        <taxon>Miscanthus</taxon>
    </lineage>
</organism>
<feature type="region of interest" description="Disordered" evidence="3">
    <location>
        <begin position="1"/>
        <end position="117"/>
    </location>
</feature>
<comment type="caution">
    <text evidence="5">The sequence shown here is derived from an EMBL/GenBank/DDBJ whole genome shotgun (WGS) entry which is preliminary data.</text>
</comment>
<protein>
    <recommendedName>
        <fullName evidence="4">WRC domain-containing protein</fullName>
    </recommendedName>
</protein>
<dbReference type="PANTHER" id="PTHR34122">
    <property type="entry name" value="EXPRESSED PROTEIN-RELATED"/>
    <property type="match status" value="1"/>
</dbReference>
<dbReference type="InterPro" id="IPR014977">
    <property type="entry name" value="WRC_dom"/>
</dbReference>
<dbReference type="PROSITE" id="PS51667">
    <property type="entry name" value="WRC"/>
    <property type="match status" value="1"/>
</dbReference>
<sequence>MRIRRRPPGQPLAYLLPSDPYPAPQSSAPPASRDHQERPPPPPGDKQGEGELHLHPATNDSAADLGDARSSSPLRRPALPPQDGAVEQRSSGLQGAQQQQQQGPADGGSSLENNGLHHRHVPEPVTIQTGEHLSNNGVGGAAVVTTTATTGAKATKQKQQVTKNTSGGVKRAPPSPSKLMAGSRCSRKNGRGWRCSQTTLMGYALCQYHLGKGRMKSGSAATGGRGPGQLGRTEHAKKTSAADVAPATAAATGGRGPGQLGRTEHAKKTSAAAAVAPATAAPKADVPPPPSVAHATAAPKADVPPPPSVAPATPAPKAGVPLPPSVQHCS</sequence>
<dbReference type="AlphaFoldDB" id="A0A811PZR1"/>
<dbReference type="Proteomes" id="UP000604825">
    <property type="component" value="Unassembled WGS sequence"/>
</dbReference>
<dbReference type="OrthoDB" id="686202at2759"/>
<feature type="compositionally biased region" description="Low complexity" evidence="3">
    <location>
        <begin position="68"/>
        <end position="77"/>
    </location>
</feature>
<evidence type="ECO:0000256" key="2">
    <source>
        <dbReference type="PROSITE-ProRule" id="PRU01002"/>
    </source>
</evidence>
<proteinExistence type="predicted"/>
<evidence type="ECO:0000256" key="3">
    <source>
        <dbReference type="SAM" id="MobiDB-lite"/>
    </source>
</evidence>
<evidence type="ECO:0000256" key="1">
    <source>
        <dbReference type="ARBA" id="ARBA00023242"/>
    </source>
</evidence>
<feature type="compositionally biased region" description="Low complexity" evidence="3">
    <location>
        <begin position="269"/>
        <end position="284"/>
    </location>
</feature>
<feature type="compositionally biased region" description="Low complexity" evidence="3">
    <location>
        <begin position="292"/>
        <end position="301"/>
    </location>
</feature>
<evidence type="ECO:0000259" key="4">
    <source>
        <dbReference type="PROSITE" id="PS51667"/>
    </source>
</evidence>
<dbReference type="PANTHER" id="PTHR34122:SF1">
    <property type="entry name" value="EXPRESSED PROTEIN"/>
    <property type="match status" value="1"/>
</dbReference>
<feature type="compositionally biased region" description="Low complexity" evidence="3">
    <location>
        <begin position="241"/>
        <end position="252"/>
    </location>
</feature>
<reference evidence="5" key="1">
    <citation type="submission" date="2020-10" db="EMBL/GenBank/DDBJ databases">
        <authorList>
            <person name="Han B."/>
            <person name="Lu T."/>
            <person name="Zhao Q."/>
            <person name="Huang X."/>
            <person name="Zhao Y."/>
        </authorList>
    </citation>
    <scope>NUCLEOTIDE SEQUENCE</scope>
</reference>
<feature type="domain" description="WRC" evidence="4">
    <location>
        <begin position="179"/>
        <end position="223"/>
    </location>
</feature>
<feature type="compositionally biased region" description="Low complexity" evidence="3">
    <location>
        <begin position="149"/>
        <end position="165"/>
    </location>
</feature>
<evidence type="ECO:0000313" key="5">
    <source>
        <dbReference type="EMBL" id="CAD6249314.1"/>
    </source>
</evidence>
<feature type="compositionally biased region" description="Low complexity" evidence="3">
    <location>
        <begin position="88"/>
        <end position="110"/>
    </location>
</feature>